<accession>A0AAP0C3R0</accession>
<organism evidence="2 3">
    <name type="scientific">Deinandra increscens subsp. villosa</name>
    <dbReference type="NCBI Taxonomy" id="3103831"/>
    <lineage>
        <taxon>Eukaryota</taxon>
        <taxon>Viridiplantae</taxon>
        <taxon>Streptophyta</taxon>
        <taxon>Embryophyta</taxon>
        <taxon>Tracheophyta</taxon>
        <taxon>Spermatophyta</taxon>
        <taxon>Magnoliopsida</taxon>
        <taxon>eudicotyledons</taxon>
        <taxon>Gunneridae</taxon>
        <taxon>Pentapetalae</taxon>
        <taxon>asterids</taxon>
        <taxon>campanulids</taxon>
        <taxon>Asterales</taxon>
        <taxon>Asteraceae</taxon>
        <taxon>Asteroideae</taxon>
        <taxon>Heliantheae alliance</taxon>
        <taxon>Madieae</taxon>
        <taxon>Madiinae</taxon>
        <taxon>Deinandra</taxon>
    </lineage>
</organism>
<reference evidence="2 3" key="1">
    <citation type="submission" date="2024-04" db="EMBL/GenBank/DDBJ databases">
        <title>The reference genome of an endangered Asteraceae, Deinandra increscens subsp. villosa, native to the Central Coast of California.</title>
        <authorList>
            <person name="Guilliams M."/>
            <person name="Hasenstab-Lehman K."/>
            <person name="Meyer R."/>
            <person name="Mcevoy S."/>
        </authorList>
    </citation>
    <scope>NUCLEOTIDE SEQUENCE [LARGE SCALE GENOMIC DNA]</scope>
    <source>
        <tissue evidence="2">Leaf</tissue>
    </source>
</reference>
<dbReference type="SMART" id="SM00256">
    <property type="entry name" value="FBOX"/>
    <property type="match status" value="1"/>
</dbReference>
<dbReference type="EMBL" id="JBCNJP010011143">
    <property type="protein sequence ID" value="KAK9048625.1"/>
    <property type="molecule type" value="Genomic_DNA"/>
</dbReference>
<dbReference type="Gene3D" id="1.20.1280.50">
    <property type="match status" value="1"/>
</dbReference>
<evidence type="ECO:0000313" key="2">
    <source>
        <dbReference type="EMBL" id="KAK9048625.1"/>
    </source>
</evidence>
<dbReference type="AlphaFoldDB" id="A0AAP0C3R0"/>
<dbReference type="Proteomes" id="UP001408789">
    <property type="component" value="Unassembled WGS sequence"/>
</dbReference>
<dbReference type="SUPFAM" id="SSF81383">
    <property type="entry name" value="F-box domain"/>
    <property type="match status" value="1"/>
</dbReference>
<keyword evidence="3" id="KW-1185">Reference proteome</keyword>
<dbReference type="Pfam" id="PF08268">
    <property type="entry name" value="FBA_3"/>
    <property type="match status" value="1"/>
</dbReference>
<dbReference type="InterPro" id="IPR017451">
    <property type="entry name" value="F-box-assoc_interact_dom"/>
</dbReference>
<evidence type="ECO:0000313" key="3">
    <source>
        <dbReference type="Proteomes" id="UP001408789"/>
    </source>
</evidence>
<dbReference type="Pfam" id="PF12937">
    <property type="entry name" value="F-box-like"/>
    <property type="match status" value="1"/>
</dbReference>
<proteinExistence type="predicted"/>
<dbReference type="PANTHER" id="PTHR31672:SF13">
    <property type="entry name" value="F-BOX PROTEIN CPR30-LIKE"/>
    <property type="match status" value="1"/>
</dbReference>
<sequence length="363" mass="40338">MSSYAGDNLLPEITEAILSLLPAKTLGRLKSVSKTWDSLISNPQFVKTHLDQNHHKTPRKLILIPFDHSPFSLDVSEFLPSPRNSDDDISATGKGMNFPIMCRFIWGSCNGLVLAEDETDTNFFINPTTKEIWNVPPSPFALPITEGFDMMYGFGYDSSTDDYKVVSISYLDGPDLFVSVYSLGSNSWKKLRNYPFDGDLPNVVLVNENLNWLTSPRANGSPPTLLAFSLATEEFNKIELPSSGSIENDVPVLFAVGGKLGVFGAVQVVNESWVMEEYGVAGSWTRLGIDGLDTGCHNTHYYLFVEGINGDIVVQDQDIVVVYNMEERRCRKVRIEGGPRGFVIRGTYFESLESPAKCIARIH</sequence>
<evidence type="ECO:0000259" key="1">
    <source>
        <dbReference type="SMART" id="SM00256"/>
    </source>
</evidence>
<feature type="domain" description="F-box" evidence="1">
    <location>
        <begin position="10"/>
        <end position="49"/>
    </location>
</feature>
<dbReference type="InterPro" id="IPR036047">
    <property type="entry name" value="F-box-like_dom_sf"/>
</dbReference>
<dbReference type="NCBIfam" id="TIGR01640">
    <property type="entry name" value="F_box_assoc_1"/>
    <property type="match status" value="1"/>
</dbReference>
<gene>
    <name evidence="2" type="ORF">SSX86_032410</name>
</gene>
<dbReference type="PANTHER" id="PTHR31672">
    <property type="entry name" value="BNACNNG10540D PROTEIN"/>
    <property type="match status" value="1"/>
</dbReference>
<dbReference type="InterPro" id="IPR001810">
    <property type="entry name" value="F-box_dom"/>
</dbReference>
<comment type="caution">
    <text evidence="2">The sequence shown here is derived from an EMBL/GenBank/DDBJ whole genome shotgun (WGS) entry which is preliminary data.</text>
</comment>
<protein>
    <recommendedName>
        <fullName evidence="1">F-box domain-containing protein</fullName>
    </recommendedName>
</protein>
<name>A0AAP0C3R0_9ASTR</name>
<dbReference type="InterPro" id="IPR013187">
    <property type="entry name" value="F-box-assoc_dom_typ3"/>
</dbReference>
<dbReference type="InterPro" id="IPR050796">
    <property type="entry name" value="SCF_F-box_component"/>
</dbReference>